<dbReference type="AlphaFoldDB" id="A0A6G0XBJ3"/>
<dbReference type="Gene3D" id="2.40.30.10">
    <property type="entry name" value="Translation factors"/>
    <property type="match status" value="2"/>
</dbReference>
<dbReference type="InterPro" id="IPR009000">
    <property type="entry name" value="Transl_B-barrel_sf"/>
</dbReference>
<dbReference type="InterPro" id="IPR027417">
    <property type="entry name" value="P-loop_NTPase"/>
</dbReference>
<organism evidence="4 5">
    <name type="scientific">Aphanomyces euteiches</name>
    <dbReference type="NCBI Taxonomy" id="100861"/>
    <lineage>
        <taxon>Eukaryota</taxon>
        <taxon>Sar</taxon>
        <taxon>Stramenopiles</taxon>
        <taxon>Oomycota</taxon>
        <taxon>Saprolegniomycetes</taxon>
        <taxon>Saprolegniales</taxon>
        <taxon>Verrucalvaceae</taxon>
        <taxon>Aphanomyces</taxon>
    </lineage>
</organism>
<dbReference type="PANTHER" id="PTHR43721">
    <property type="entry name" value="ELONGATION FACTOR TU-RELATED"/>
    <property type="match status" value="1"/>
</dbReference>
<evidence type="ECO:0000256" key="2">
    <source>
        <dbReference type="SAM" id="MobiDB-lite"/>
    </source>
</evidence>
<dbReference type="GO" id="GO:0001514">
    <property type="term" value="P:selenocysteine incorporation"/>
    <property type="evidence" value="ECO:0007669"/>
    <property type="project" value="TreeGrafter"/>
</dbReference>
<dbReference type="Pfam" id="PF03144">
    <property type="entry name" value="GTP_EFTU_D2"/>
    <property type="match status" value="1"/>
</dbReference>
<name>A0A6G0XBJ3_9STRA</name>
<dbReference type="GO" id="GO:0005525">
    <property type="term" value="F:GTP binding"/>
    <property type="evidence" value="ECO:0007669"/>
    <property type="project" value="InterPro"/>
</dbReference>
<dbReference type="Gene3D" id="3.40.50.300">
    <property type="entry name" value="P-loop containing nucleotide triphosphate hydrolases"/>
    <property type="match status" value="1"/>
</dbReference>
<protein>
    <recommendedName>
        <fullName evidence="1">Elongation factor Tu, chloroplastic</fullName>
    </recommendedName>
</protein>
<evidence type="ECO:0000259" key="3">
    <source>
        <dbReference type="PROSITE" id="PS51722"/>
    </source>
</evidence>
<feature type="domain" description="Tr-type G" evidence="3">
    <location>
        <begin position="6"/>
        <end position="197"/>
    </location>
</feature>
<dbReference type="InterPro" id="IPR004161">
    <property type="entry name" value="EFTu-like_2"/>
</dbReference>
<evidence type="ECO:0000256" key="1">
    <source>
        <dbReference type="ARBA" id="ARBA00021392"/>
    </source>
</evidence>
<dbReference type="InterPro" id="IPR050055">
    <property type="entry name" value="EF-Tu_GTPase"/>
</dbReference>
<dbReference type="InterPro" id="IPR049394">
    <property type="entry name" value="eEFSec_C"/>
</dbReference>
<dbReference type="Proteomes" id="UP000481153">
    <property type="component" value="Unassembled WGS sequence"/>
</dbReference>
<feature type="compositionally biased region" description="Basic and acidic residues" evidence="2">
    <location>
        <begin position="527"/>
        <end position="551"/>
    </location>
</feature>
<dbReference type="InterPro" id="IPR005225">
    <property type="entry name" value="Small_GTP-bd"/>
</dbReference>
<evidence type="ECO:0000313" key="4">
    <source>
        <dbReference type="EMBL" id="KAF0737526.1"/>
    </source>
</evidence>
<dbReference type="Pfam" id="PF00009">
    <property type="entry name" value="GTP_EFTU"/>
    <property type="match status" value="1"/>
</dbReference>
<dbReference type="PRINTS" id="PR00315">
    <property type="entry name" value="ELONGATNFCT"/>
</dbReference>
<dbReference type="CDD" id="cd04094">
    <property type="entry name" value="eSelB_III"/>
    <property type="match status" value="1"/>
</dbReference>
<dbReference type="VEuPathDB" id="FungiDB:AeMF1_015556"/>
<comment type="caution">
    <text evidence="4">The sequence shown here is derived from an EMBL/GenBank/DDBJ whole genome shotgun (WGS) entry which is preliminary data.</text>
</comment>
<dbReference type="FunFam" id="2.40.30.10:FF:000052">
    <property type="entry name" value="Selenocysteine-specific elongation factor EF-Sec"/>
    <property type="match status" value="1"/>
</dbReference>
<dbReference type="InterPro" id="IPR000795">
    <property type="entry name" value="T_Tr_GTP-bd_dom"/>
</dbReference>
<dbReference type="GO" id="GO:0003924">
    <property type="term" value="F:GTPase activity"/>
    <property type="evidence" value="ECO:0007669"/>
    <property type="project" value="InterPro"/>
</dbReference>
<sequence length="631" mass="68380">MGDARLVNVNVGVLGHVDSGKTSLVRSLSTHLSTAALDKNPQSRARGITLDLGFSSFTMPFANDETTKAQITLVDCPGHASLIKTVIGGAHIIDMALLVIDAVKGIQVQTIESTVLAEIATPHVLVVLNKIDLFPADTRATQIQAMTKTVREFLASSLTLADAPIVAVASGDAEGTRDPIGIPELLACMQERLQIPKRSPDGPLCYAIDHCFPLRGKGTVVTGTVLSGSVQVNDTIALPMLGVEKKVKSLQMFHTNVERAIQGDRVGIRLHGLDADAMERGLAISPKSLIFSSNLVIRVNQVRFFSLACDSGAKLHVTVGHATVLAKATFFHAFNAAPESAFNPCDEYMYLPSLAPWQETKHVGVFVLLELERDLLCPPRSQVVCSRLDSDKQECRIAFHGALEATIEQVSTLSIGKIKQRLGVIDKVMEEDGMVVIKDLFRKETNVDVFRGLRFQNTRTGDVGELDARFGKTGKCRARFDRPIRGVAGDPIVLRFVKTLFQDKKQRHHLRQSDLIYTQPTTFESSATEKKADEVDEKKSEPVQEAPTPRREGLVERLKGETAPNGSNPSVIATGLFATADEAMAFIGAKVVTAADEVGHIEALFGKAGKVRVTFELGTMAQIGDSLYLVG</sequence>
<feature type="region of interest" description="Disordered" evidence="2">
    <location>
        <begin position="521"/>
        <end position="551"/>
    </location>
</feature>
<dbReference type="NCBIfam" id="TIGR00231">
    <property type="entry name" value="small_GTP"/>
    <property type="match status" value="1"/>
</dbReference>
<dbReference type="SUPFAM" id="SSF50447">
    <property type="entry name" value="Translation proteins"/>
    <property type="match status" value="1"/>
</dbReference>
<dbReference type="GO" id="GO:0003746">
    <property type="term" value="F:translation elongation factor activity"/>
    <property type="evidence" value="ECO:0007669"/>
    <property type="project" value="TreeGrafter"/>
</dbReference>
<dbReference type="CDD" id="cd03696">
    <property type="entry name" value="SelB_II"/>
    <property type="match status" value="1"/>
</dbReference>
<dbReference type="PROSITE" id="PS51722">
    <property type="entry name" value="G_TR_2"/>
    <property type="match status" value="1"/>
</dbReference>
<dbReference type="Pfam" id="PF21208">
    <property type="entry name" value="euk_SelB_III"/>
    <property type="match status" value="1"/>
</dbReference>
<dbReference type="EMBL" id="VJMJ01000084">
    <property type="protein sequence ID" value="KAF0737526.1"/>
    <property type="molecule type" value="Genomic_DNA"/>
</dbReference>
<accession>A0A6G0XBJ3</accession>
<proteinExistence type="predicted"/>
<gene>
    <name evidence="4" type="ORF">Ae201684_006683</name>
</gene>
<dbReference type="InterPro" id="IPR049393">
    <property type="entry name" value="eEFSec_III"/>
</dbReference>
<dbReference type="PANTHER" id="PTHR43721:SF11">
    <property type="entry name" value="SELENOCYSTEINE-SPECIFIC ELONGATION FACTOR"/>
    <property type="match status" value="1"/>
</dbReference>
<reference evidence="4 5" key="1">
    <citation type="submission" date="2019-07" db="EMBL/GenBank/DDBJ databases">
        <title>Genomics analysis of Aphanomyces spp. identifies a new class of oomycete effector associated with host adaptation.</title>
        <authorList>
            <person name="Gaulin E."/>
        </authorList>
    </citation>
    <scope>NUCLEOTIDE SEQUENCE [LARGE SCALE GENOMIC DNA]</scope>
    <source>
        <strain evidence="4 5">ATCC 201684</strain>
    </source>
</reference>
<evidence type="ECO:0000313" key="5">
    <source>
        <dbReference type="Proteomes" id="UP000481153"/>
    </source>
</evidence>
<dbReference type="Pfam" id="PF21131">
    <property type="entry name" value="eEFSec_4th"/>
    <property type="match status" value="2"/>
</dbReference>
<keyword evidence="5" id="KW-1185">Reference proteome</keyword>
<dbReference type="SUPFAM" id="SSF52540">
    <property type="entry name" value="P-loop containing nucleoside triphosphate hydrolases"/>
    <property type="match status" value="1"/>
</dbReference>